<dbReference type="Gramene" id="TraesRN3B0100802500.1">
    <property type="protein sequence ID" value="TraesRN3B0100802500.1"/>
    <property type="gene ID" value="TraesRN3B0100802500"/>
</dbReference>
<dbReference type="GO" id="GO:0016757">
    <property type="term" value="F:glycosyltransferase activity"/>
    <property type="evidence" value="ECO:0000318"/>
    <property type="project" value="GO_Central"/>
</dbReference>
<dbReference type="STRING" id="4565.A0A3B6FT00"/>
<dbReference type="InterPro" id="IPR002213">
    <property type="entry name" value="UDP_glucos_trans"/>
</dbReference>
<evidence type="ECO:0000256" key="2">
    <source>
        <dbReference type="ARBA" id="ARBA00022679"/>
    </source>
</evidence>
<dbReference type="Gene3D" id="3.40.50.2000">
    <property type="entry name" value="Glycogen Phosphorylase B"/>
    <property type="match status" value="2"/>
</dbReference>
<dbReference type="GO" id="GO:0035251">
    <property type="term" value="F:UDP-glucosyltransferase activity"/>
    <property type="evidence" value="ECO:0007669"/>
    <property type="project" value="InterPro"/>
</dbReference>
<dbReference type="FunFam" id="3.40.50.2000:FF:000020">
    <property type="entry name" value="Glycosyltransferase"/>
    <property type="match status" value="1"/>
</dbReference>
<dbReference type="FunFam" id="3.40.50.2000:FF:000082">
    <property type="entry name" value="Glycosyltransferase"/>
    <property type="match status" value="1"/>
</dbReference>
<dbReference type="InterPro" id="IPR050481">
    <property type="entry name" value="UDP-glycosyltransf_plant"/>
</dbReference>
<dbReference type="PANTHER" id="PTHR48048">
    <property type="entry name" value="GLYCOSYLTRANSFERASE"/>
    <property type="match status" value="1"/>
</dbReference>
<evidence type="ECO:0000256" key="4">
    <source>
        <dbReference type="RuleBase" id="RU362057"/>
    </source>
</evidence>
<sequence>MKKTVVLYPGLGVGHLVPMVEVAKLFLKHGLAVTLALVEPQVKSTDFSAAVARARASNPSVDFHVLPSPPADSNPDSGPRHHVVKVILPPPAVLPSPPAAMNAPLRDFLRSLPAVHALVLDMFCVDAQDVAAELKLPVYYSFASAAGDLAIFLNLPSKFASNTAKVKELGDSIITFPGVPPFKASELPSEVIADDEALVYVLRMFQRMAEAKGILINSFDSLEKPALSALSEGLCVPGRATPPVYCIGPLVSGGGDKEHECLRWLDAQPDQSVVFLSFGSLGTFTSKQLEEIAIGLEKSGERFLWVVRSPRSPDQKHGDPLPEPDLEALMPEGFLEKTKDRGLVVKSWAPQVEVLRHRATGAFMTHCGWNSTLEGITAGLPLLCWPLYAEQKVNKVHIVEGMKLGVEMRGYNEEVVKAEEVEEKVRWVMALQEGGSSNLAFAQFLKDVDVKLVNLLNAGFSF</sequence>
<dbReference type="SMR" id="A0A3B6FT00"/>
<dbReference type="EC" id="2.4.1.-" evidence="4"/>
<dbReference type="Gramene" id="TraesWEE_scaffold_065373_01G000100.1">
    <property type="protein sequence ID" value="TraesWEE_scaffold_065373_01G000100.1"/>
    <property type="gene ID" value="TraesWEE_scaffold_065373_01G000100"/>
</dbReference>
<dbReference type="PANTHER" id="PTHR48048:SF86">
    <property type="entry name" value="GLYCOSYLTRANSFERASE"/>
    <property type="match status" value="1"/>
</dbReference>
<dbReference type="InterPro" id="IPR035595">
    <property type="entry name" value="UDP_glycos_trans_CS"/>
</dbReference>
<dbReference type="Proteomes" id="UP000019116">
    <property type="component" value="Chromosome 3B"/>
</dbReference>
<dbReference type="EnsemblPlants" id="TraesCS3B02G313900.1">
    <property type="protein sequence ID" value="TraesCS3B02G313900.1"/>
    <property type="gene ID" value="TraesCS3B02G313900"/>
</dbReference>
<dbReference type="Pfam" id="PF00201">
    <property type="entry name" value="UDPGT"/>
    <property type="match status" value="1"/>
</dbReference>
<reference evidence="5" key="2">
    <citation type="submission" date="2018-10" db="UniProtKB">
        <authorList>
            <consortium name="EnsemblPlants"/>
        </authorList>
    </citation>
    <scope>IDENTIFICATION</scope>
</reference>
<evidence type="ECO:0000256" key="3">
    <source>
        <dbReference type="RuleBase" id="RU003718"/>
    </source>
</evidence>
<dbReference type="OMA" id="HMSFERE"/>
<dbReference type="CDD" id="cd03784">
    <property type="entry name" value="GT1_Gtf-like"/>
    <property type="match status" value="1"/>
</dbReference>
<organism evidence="5">
    <name type="scientific">Triticum aestivum</name>
    <name type="common">Wheat</name>
    <dbReference type="NCBI Taxonomy" id="4565"/>
    <lineage>
        <taxon>Eukaryota</taxon>
        <taxon>Viridiplantae</taxon>
        <taxon>Streptophyta</taxon>
        <taxon>Embryophyta</taxon>
        <taxon>Tracheophyta</taxon>
        <taxon>Spermatophyta</taxon>
        <taxon>Magnoliopsida</taxon>
        <taxon>Liliopsida</taxon>
        <taxon>Poales</taxon>
        <taxon>Poaceae</taxon>
        <taxon>BOP clade</taxon>
        <taxon>Pooideae</taxon>
        <taxon>Triticodae</taxon>
        <taxon>Triticeae</taxon>
        <taxon>Triticinae</taxon>
        <taxon>Triticum</taxon>
    </lineage>
</organism>
<evidence type="ECO:0000256" key="1">
    <source>
        <dbReference type="ARBA" id="ARBA00009995"/>
    </source>
</evidence>
<dbReference type="Gramene" id="TraesCS3B03G0804900.1">
    <property type="protein sequence ID" value="TraesCS3B03G0804900.1.CDS"/>
    <property type="gene ID" value="TraesCS3B03G0804900"/>
</dbReference>
<evidence type="ECO:0000313" key="5">
    <source>
        <dbReference type="EnsemblPlants" id="TraesCS3B02G313900.1"/>
    </source>
</evidence>
<accession>A0A3B6FT00</accession>
<dbReference type="SUPFAM" id="SSF53756">
    <property type="entry name" value="UDP-Glycosyltransferase/glycogen phosphorylase"/>
    <property type="match status" value="1"/>
</dbReference>
<keyword evidence="2 3" id="KW-0808">Transferase</keyword>
<proteinExistence type="inferred from homology"/>
<dbReference type="AlphaFoldDB" id="A0A3B6FT00"/>
<protein>
    <recommendedName>
        <fullName evidence="4">Glycosyltransferase</fullName>
        <ecNumber evidence="4">2.4.1.-</ecNumber>
    </recommendedName>
</protein>
<dbReference type="Gramene" id="TraesROB_scaffold_062189_01G000100.1">
    <property type="protein sequence ID" value="TraesROB_scaffold_062189_01G000100.1"/>
    <property type="gene ID" value="TraesROB_scaffold_062189_01G000100"/>
</dbReference>
<keyword evidence="3" id="KW-0328">Glycosyltransferase</keyword>
<name>A0A3B6FT00_WHEAT</name>
<dbReference type="OrthoDB" id="5835829at2759"/>
<dbReference type="PROSITE" id="PS00375">
    <property type="entry name" value="UDPGT"/>
    <property type="match status" value="1"/>
</dbReference>
<keyword evidence="6" id="KW-1185">Reference proteome</keyword>
<comment type="similarity">
    <text evidence="1 3">Belongs to the UDP-glycosyltransferase family.</text>
</comment>
<reference evidence="5" key="1">
    <citation type="submission" date="2018-08" db="EMBL/GenBank/DDBJ databases">
        <authorList>
            <person name="Rossello M."/>
        </authorList>
    </citation>
    <scope>NUCLEOTIDE SEQUENCE [LARGE SCALE GENOMIC DNA]</scope>
    <source>
        <strain evidence="5">cv. Chinese Spring</strain>
    </source>
</reference>
<evidence type="ECO:0000313" key="6">
    <source>
        <dbReference type="Proteomes" id="UP000019116"/>
    </source>
</evidence>
<dbReference type="Gramene" id="TraesCAD_scaffold_017003_01G000300.1">
    <property type="protein sequence ID" value="TraesCAD_scaffold_017003_01G000300.1"/>
    <property type="gene ID" value="TraesCAD_scaffold_017003_01G000300"/>
</dbReference>
<dbReference type="Gramene" id="TraesCS3B02G313900.1">
    <property type="protein sequence ID" value="TraesCS3B02G313900.1"/>
    <property type="gene ID" value="TraesCS3B02G313900"/>
</dbReference>